<comment type="caution">
    <text evidence="5">The sequence shown here is derived from an EMBL/GenBank/DDBJ whole genome shotgun (WGS) entry which is preliminary data.</text>
</comment>
<dbReference type="GO" id="GO:0051726">
    <property type="term" value="P:regulation of cell cycle"/>
    <property type="evidence" value="ECO:0007669"/>
    <property type="project" value="InterPro"/>
</dbReference>
<evidence type="ECO:0000313" key="6">
    <source>
        <dbReference type="Proteomes" id="UP000734854"/>
    </source>
</evidence>
<feature type="compositionally biased region" description="Basic and acidic residues" evidence="3">
    <location>
        <begin position="43"/>
        <end position="55"/>
    </location>
</feature>
<dbReference type="Gene3D" id="4.10.365.10">
    <property type="entry name" value="p27"/>
    <property type="match status" value="1"/>
</dbReference>
<evidence type="ECO:0000256" key="3">
    <source>
        <dbReference type="SAM" id="MobiDB-lite"/>
    </source>
</evidence>
<dbReference type="GO" id="GO:0004861">
    <property type="term" value="F:cyclin-dependent protein serine/threonine kinase inhibitor activity"/>
    <property type="evidence" value="ECO:0007669"/>
    <property type="project" value="InterPro"/>
</dbReference>
<name>A0A8J5L7E8_ZINOF</name>
<evidence type="ECO:0000256" key="2">
    <source>
        <dbReference type="ARBA" id="ARBA00023013"/>
    </source>
</evidence>
<dbReference type="EMBL" id="JACMSC010000010">
    <property type="protein sequence ID" value="KAG6503575.1"/>
    <property type="molecule type" value="Genomic_DNA"/>
</dbReference>
<dbReference type="Proteomes" id="UP000734854">
    <property type="component" value="Unassembled WGS sequence"/>
</dbReference>
<gene>
    <name evidence="5" type="ORF">ZIOFF_035891</name>
</gene>
<accession>A0A8J5L7E8</accession>
<organism evidence="5 6">
    <name type="scientific">Zingiber officinale</name>
    <name type="common">Ginger</name>
    <name type="synonym">Amomum zingiber</name>
    <dbReference type="NCBI Taxonomy" id="94328"/>
    <lineage>
        <taxon>Eukaryota</taxon>
        <taxon>Viridiplantae</taxon>
        <taxon>Streptophyta</taxon>
        <taxon>Embryophyta</taxon>
        <taxon>Tracheophyta</taxon>
        <taxon>Spermatophyta</taxon>
        <taxon>Magnoliopsida</taxon>
        <taxon>Liliopsida</taxon>
        <taxon>Zingiberales</taxon>
        <taxon>Zingiberaceae</taxon>
        <taxon>Zingiber</taxon>
    </lineage>
</organism>
<dbReference type="PANTHER" id="PTHR46776">
    <property type="entry name" value="CYCLIN-DEPENDENT KINASE INHIBITOR 4-RELATED"/>
    <property type="match status" value="1"/>
</dbReference>
<sequence>MGRHSKRGSLVGRDRGRSGNDGSDGGEGGGRRAPALEEEEKDGDGGGRRDRDLVDVLRMPEPSWRRRRRASDREIRGVRRPPTAWLRQCLLRGAEPLCSLFVCISIGQELDVPKLFLGSKREREEITDSSSDDENQEAGFDLEPTAERDSHRRWPAEAMPTEAELEGFFAAAESESRRRFAERYNFDVVNDAPFAGRFEWIRLAHGDE</sequence>
<evidence type="ECO:0000259" key="4">
    <source>
        <dbReference type="Pfam" id="PF02234"/>
    </source>
</evidence>
<dbReference type="InterPro" id="IPR044898">
    <property type="entry name" value="CDI_dom_sf"/>
</dbReference>
<protein>
    <recommendedName>
        <fullName evidence="4">Cyclin-dependent kinase inhibitor domain-containing protein</fullName>
    </recommendedName>
</protein>
<dbReference type="InterPro" id="IPR003175">
    <property type="entry name" value="CDI_dom"/>
</dbReference>
<evidence type="ECO:0000256" key="1">
    <source>
        <dbReference type="ARBA" id="ARBA00010274"/>
    </source>
</evidence>
<dbReference type="Pfam" id="PF02234">
    <property type="entry name" value="CDI"/>
    <property type="match status" value="1"/>
</dbReference>
<reference evidence="5 6" key="1">
    <citation type="submission" date="2020-08" db="EMBL/GenBank/DDBJ databases">
        <title>Plant Genome Project.</title>
        <authorList>
            <person name="Zhang R.-G."/>
        </authorList>
    </citation>
    <scope>NUCLEOTIDE SEQUENCE [LARGE SCALE GENOMIC DNA]</scope>
    <source>
        <tissue evidence="5">Rhizome</tissue>
    </source>
</reference>
<feature type="region of interest" description="Disordered" evidence="3">
    <location>
        <begin position="123"/>
        <end position="153"/>
    </location>
</feature>
<proteinExistence type="inferred from homology"/>
<dbReference type="AlphaFoldDB" id="A0A8J5L7E8"/>
<feature type="compositionally biased region" description="Acidic residues" evidence="3">
    <location>
        <begin position="127"/>
        <end position="136"/>
    </location>
</feature>
<feature type="region of interest" description="Disordered" evidence="3">
    <location>
        <begin position="1"/>
        <end position="55"/>
    </location>
</feature>
<dbReference type="GO" id="GO:0005634">
    <property type="term" value="C:nucleus"/>
    <property type="evidence" value="ECO:0007669"/>
    <property type="project" value="InterPro"/>
</dbReference>
<keyword evidence="6" id="KW-1185">Reference proteome</keyword>
<comment type="similarity">
    <text evidence="1">Belongs to the CDI family. ICK/KRP subfamily.</text>
</comment>
<dbReference type="InterPro" id="IPR044275">
    <property type="entry name" value="KRP"/>
</dbReference>
<keyword evidence="2" id="KW-0649">Protein kinase inhibitor</keyword>
<feature type="domain" description="Cyclin-dependent kinase inhibitor" evidence="4">
    <location>
        <begin position="159"/>
        <end position="202"/>
    </location>
</feature>
<evidence type="ECO:0000313" key="5">
    <source>
        <dbReference type="EMBL" id="KAG6503575.1"/>
    </source>
</evidence>